<sequence length="59" mass="6582">MLQKFGGRCPSNVENSTPRPRASYLSEYKDDLQLGNLEVKARAELPPTVQPVSEIAHSR</sequence>
<proteinExistence type="predicted"/>
<evidence type="ECO:0000313" key="3">
    <source>
        <dbReference type="Proteomes" id="UP000094444"/>
    </source>
</evidence>
<protein>
    <submittedName>
        <fullName evidence="2">Uncharacterized protein</fullName>
    </submittedName>
</protein>
<organism evidence="2 3">
    <name type="scientific">Diaporthe helianthi</name>
    <dbReference type="NCBI Taxonomy" id="158607"/>
    <lineage>
        <taxon>Eukaryota</taxon>
        <taxon>Fungi</taxon>
        <taxon>Dikarya</taxon>
        <taxon>Ascomycota</taxon>
        <taxon>Pezizomycotina</taxon>
        <taxon>Sordariomycetes</taxon>
        <taxon>Sordariomycetidae</taxon>
        <taxon>Diaporthales</taxon>
        <taxon>Diaporthaceae</taxon>
        <taxon>Diaporthe</taxon>
    </lineage>
</organism>
<dbReference type="Proteomes" id="UP000094444">
    <property type="component" value="Unassembled WGS sequence"/>
</dbReference>
<gene>
    <name evidence="2" type="ORF">DHEL01_v207351</name>
</gene>
<name>A0A2P5HVK2_DIAHE</name>
<dbReference type="EMBL" id="MAVT02000659">
    <property type="protein sequence ID" value="POS74255.1"/>
    <property type="molecule type" value="Genomic_DNA"/>
</dbReference>
<reference evidence="2" key="1">
    <citation type="submission" date="2017-09" db="EMBL/GenBank/DDBJ databases">
        <title>Polyketide synthases of a Diaporthe helianthi virulent isolate.</title>
        <authorList>
            <person name="Baroncelli R."/>
        </authorList>
    </citation>
    <scope>NUCLEOTIDE SEQUENCE [LARGE SCALE GENOMIC DNA]</scope>
    <source>
        <strain evidence="2">7/96</strain>
    </source>
</reference>
<evidence type="ECO:0000256" key="1">
    <source>
        <dbReference type="SAM" id="MobiDB-lite"/>
    </source>
</evidence>
<dbReference type="AlphaFoldDB" id="A0A2P5HVK2"/>
<accession>A0A2P5HVK2</accession>
<feature type="region of interest" description="Disordered" evidence="1">
    <location>
        <begin position="1"/>
        <end position="21"/>
    </location>
</feature>
<comment type="caution">
    <text evidence="2">The sequence shown here is derived from an EMBL/GenBank/DDBJ whole genome shotgun (WGS) entry which is preliminary data.</text>
</comment>
<keyword evidence="3" id="KW-1185">Reference proteome</keyword>
<dbReference type="OrthoDB" id="260519at2759"/>
<dbReference type="InParanoid" id="A0A2P5HVK2"/>
<evidence type="ECO:0000313" key="2">
    <source>
        <dbReference type="EMBL" id="POS74255.1"/>
    </source>
</evidence>